<dbReference type="Proteomes" id="UP000253034">
    <property type="component" value="Unassembled WGS sequence"/>
</dbReference>
<proteinExistence type="predicted"/>
<dbReference type="AlphaFoldDB" id="A0A369BK04"/>
<keyword evidence="2" id="KW-1185">Reference proteome</keyword>
<sequence length="142" mass="15880">MKRLIGKRVITMTKLGRCRYCSEAIIANYPEDATEEEKTALATSLCSCSWAKREVGRKREIERAKERVQQLFGTDAKKVGFEPIAKEEIHNLLNGLIELISNDIIKGGAIQIDGITKAKISVSAKGKINIERVQTTKYKLEA</sequence>
<protein>
    <submittedName>
        <fullName evidence="1">Uncharacterized protein</fullName>
    </submittedName>
</protein>
<evidence type="ECO:0000313" key="2">
    <source>
        <dbReference type="Proteomes" id="UP000253034"/>
    </source>
</evidence>
<name>A0A369BK04_9FIRM</name>
<accession>A0A369BK04</accession>
<dbReference type="EMBL" id="QPJT01000001">
    <property type="protein sequence ID" value="RCX20906.1"/>
    <property type="molecule type" value="Genomic_DNA"/>
</dbReference>
<reference evidence="1 2" key="1">
    <citation type="submission" date="2018-07" db="EMBL/GenBank/DDBJ databases">
        <title>Genomic Encyclopedia of Type Strains, Phase IV (KMG-IV): sequencing the most valuable type-strain genomes for metagenomic binning, comparative biology and taxonomic classification.</title>
        <authorList>
            <person name="Goeker M."/>
        </authorList>
    </citation>
    <scope>NUCLEOTIDE SEQUENCE [LARGE SCALE GENOMIC DNA]</scope>
    <source>
        <strain evidence="1 2">DSM 27016</strain>
    </source>
</reference>
<gene>
    <name evidence="1" type="ORF">DFR58_101108</name>
</gene>
<comment type="caution">
    <text evidence="1">The sequence shown here is derived from an EMBL/GenBank/DDBJ whole genome shotgun (WGS) entry which is preliminary data.</text>
</comment>
<evidence type="ECO:0000313" key="1">
    <source>
        <dbReference type="EMBL" id="RCX20906.1"/>
    </source>
</evidence>
<organism evidence="1 2">
    <name type="scientific">Anaerobacterium chartisolvens</name>
    <dbReference type="NCBI Taxonomy" id="1297424"/>
    <lineage>
        <taxon>Bacteria</taxon>
        <taxon>Bacillati</taxon>
        <taxon>Bacillota</taxon>
        <taxon>Clostridia</taxon>
        <taxon>Eubacteriales</taxon>
        <taxon>Oscillospiraceae</taxon>
        <taxon>Anaerobacterium</taxon>
    </lineage>
</organism>